<feature type="transmembrane region" description="Helical" evidence="1">
    <location>
        <begin position="51"/>
        <end position="72"/>
    </location>
</feature>
<organism evidence="2 3">
    <name type="scientific">Forsythia ovata</name>
    <dbReference type="NCBI Taxonomy" id="205694"/>
    <lineage>
        <taxon>Eukaryota</taxon>
        <taxon>Viridiplantae</taxon>
        <taxon>Streptophyta</taxon>
        <taxon>Embryophyta</taxon>
        <taxon>Tracheophyta</taxon>
        <taxon>Spermatophyta</taxon>
        <taxon>Magnoliopsida</taxon>
        <taxon>eudicotyledons</taxon>
        <taxon>Gunneridae</taxon>
        <taxon>Pentapetalae</taxon>
        <taxon>asterids</taxon>
        <taxon>lamiids</taxon>
        <taxon>Lamiales</taxon>
        <taxon>Oleaceae</taxon>
        <taxon>Forsythieae</taxon>
        <taxon>Forsythia</taxon>
    </lineage>
</organism>
<keyword evidence="1" id="KW-1133">Transmembrane helix</keyword>
<sequence>MDRVKELDKEIQSLETKSKLKKDVAGATLISYIVKKGNKGLFCFIYRDRGLGFVVGIFLPSFPALLLTMSSLPTSPCAIVQIDRVRYYESRYYRIGIWRYTTSLPVGQAVVRFKGIGHSRNAYTKN</sequence>
<proteinExistence type="predicted"/>
<name>A0ABD1NZK3_9LAMI</name>
<reference evidence="3" key="1">
    <citation type="submission" date="2024-07" db="EMBL/GenBank/DDBJ databases">
        <title>Two chromosome-level genome assemblies of Korean endemic species Abeliophyllum distichum and Forsythia ovata (Oleaceae).</title>
        <authorList>
            <person name="Jang H."/>
        </authorList>
    </citation>
    <scope>NUCLEOTIDE SEQUENCE [LARGE SCALE GENOMIC DNA]</scope>
</reference>
<evidence type="ECO:0000313" key="2">
    <source>
        <dbReference type="EMBL" id="KAL2457047.1"/>
    </source>
</evidence>
<dbReference type="AlphaFoldDB" id="A0ABD1NZK3"/>
<keyword evidence="1" id="KW-0812">Transmembrane</keyword>
<gene>
    <name evidence="2" type="ORF">Fot_56458</name>
</gene>
<keyword evidence="1" id="KW-0472">Membrane</keyword>
<keyword evidence="3" id="KW-1185">Reference proteome</keyword>
<evidence type="ECO:0000313" key="3">
    <source>
        <dbReference type="Proteomes" id="UP001604277"/>
    </source>
</evidence>
<dbReference type="EMBL" id="JBFOLJ010000045">
    <property type="protein sequence ID" value="KAL2457047.1"/>
    <property type="molecule type" value="Genomic_DNA"/>
</dbReference>
<evidence type="ECO:0008006" key="4">
    <source>
        <dbReference type="Google" id="ProtNLM"/>
    </source>
</evidence>
<accession>A0ABD1NZK3</accession>
<protein>
    <recommendedName>
        <fullName evidence="4">Ribosomal protein S14</fullName>
    </recommendedName>
</protein>
<evidence type="ECO:0000256" key="1">
    <source>
        <dbReference type="SAM" id="Phobius"/>
    </source>
</evidence>
<dbReference type="Proteomes" id="UP001604277">
    <property type="component" value="Unassembled WGS sequence"/>
</dbReference>
<comment type="caution">
    <text evidence="2">The sequence shown here is derived from an EMBL/GenBank/DDBJ whole genome shotgun (WGS) entry which is preliminary data.</text>
</comment>